<evidence type="ECO:0000256" key="2">
    <source>
        <dbReference type="SAM" id="MobiDB-lite"/>
    </source>
</evidence>
<dbReference type="Proteomes" id="UP000800200">
    <property type="component" value="Unassembled WGS sequence"/>
</dbReference>
<name>A0A6A6DSL5_9PEZI</name>
<dbReference type="InterPro" id="IPR013087">
    <property type="entry name" value="Znf_C2H2_type"/>
</dbReference>
<gene>
    <name evidence="4" type="ORF">K469DRAFT_690709</name>
</gene>
<dbReference type="AlphaFoldDB" id="A0A6A6DSL5"/>
<organism evidence="4 5">
    <name type="scientific">Zopfia rhizophila CBS 207.26</name>
    <dbReference type="NCBI Taxonomy" id="1314779"/>
    <lineage>
        <taxon>Eukaryota</taxon>
        <taxon>Fungi</taxon>
        <taxon>Dikarya</taxon>
        <taxon>Ascomycota</taxon>
        <taxon>Pezizomycotina</taxon>
        <taxon>Dothideomycetes</taxon>
        <taxon>Dothideomycetes incertae sedis</taxon>
        <taxon>Zopfiaceae</taxon>
        <taxon>Zopfia</taxon>
    </lineage>
</organism>
<keyword evidence="1" id="KW-0175">Coiled coil</keyword>
<dbReference type="Pfam" id="PF11917">
    <property type="entry name" value="DUF3435"/>
    <property type="match status" value="1"/>
</dbReference>
<evidence type="ECO:0000256" key="1">
    <source>
        <dbReference type="SAM" id="Coils"/>
    </source>
</evidence>
<proteinExistence type="predicted"/>
<feature type="domain" description="C2H2-type" evidence="3">
    <location>
        <begin position="701"/>
        <end position="722"/>
    </location>
</feature>
<sequence>MRRLLPIDSSSDESEYAGSDVDDSVGSDTDLSDVETCNDEDSERGECVGDQAWLFADDNHPPEHYLQQLETFDEIEYTKEDYKESSTRLLDRIEDLWNQCWTYLGRRDLCAYTTVSVRTLYTFFDWLLDQRQGKGGRKRRGTKFASSLGTYWKVYRLVYERATGVKLDGKMNRNMHKVLRKLAKKHGLKKIGRDKACMYVEDQTLVLQTNLVTTKKRYTHGRYRIQAQLYLQLGGFTANRPKALLGLCYRHIQVTLLRDPEGGPHRILLEFTFEFTKEFLGIKDMNTFPLPEIIYDESLIFSPHIFLLGVLFRDRAFAAYNLTSPEELSRLHISPGRNELPLRLNQELDDIPVFRKAVRTPCGWVISDDEPLPYSTLLPWIRALGQITGFAQVTRPYSLRYAGGKAFNENGNVSEAMQNLMMGHASIGTFLKHYLSRLVTVDTQAVVRGIQPQEALMRAACTMSRSIDRRRPQRLTPEQSASVNDHPTVRSLLDRRERLKRTLKNATKHPKYQELNRKINQERQRQRHALLQDVKKQWEYEQPVRDVEQQLAGIEIKDDLEVEHGDLLPAQKELVDAILAHPGISLEEEIRRRNTAIRAVMRYCGIEEGGMCASRPKRSSGRITLPSKSEDASQLDLGGALEAAKVSVYEEKRPTICFVCLGNEKLPIKERIHSFHTPGDLSKHFKRKHLIFVKEGESFHCNLCNVLLDNKEHLQRHGYDIHGTVSNNAVAVVAWNIDLIEGNGWLV</sequence>
<evidence type="ECO:0000313" key="5">
    <source>
        <dbReference type="Proteomes" id="UP000800200"/>
    </source>
</evidence>
<feature type="coiled-coil region" evidence="1">
    <location>
        <begin position="489"/>
        <end position="532"/>
    </location>
</feature>
<keyword evidence="5" id="KW-1185">Reference proteome</keyword>
<evidence type="ECO:0000259" key="3">
    <source>
        <dbReference type="PROSITE" id="PS00028"/>
    </source>
</evidence>
<reference evidence="4" key="1">
    <citation type="journal article" date="2020" name="Stud. Mycol.">
        <title>101 Dothideomycetes genomes: a test case for predicting lifestyles and emergence of pathogens.</title>
        <authorList>
            <person name="Haridas S."/>
            <person name="Albert R."/>
            <person name="Binder M."/>
            <person name="Bloem J."/>
            <person name="Labutti K."/>
            <person name="Salamov A."/>
            <person name="Andreopoulos B."/>
            <person name="Baker S."/>
            <person name="Barry K."/>
            <person name="Bills G."/>
            <person name="Bluhm B."/>
            <person name="Cannon C."/>
            <person name="Castanera R."/>
            <person name="Culley D."/>
            <person name="Daum C."/>
            <person name="Ezra D."/>
            <person name="Gonzalez J."/>
            <person name="Henrissat B."/>
            <person name="Kuo A."/>
            <person name="Liang C."/>
            <person name="Lipzen A."/>
            <person name="Lutzoni F."/>
            <person name="Magnuson J."/>
            <person name="Mondo S."/>
            <person name="Nolan M."/>
            <person name="Ohm R."/>
            <person name="Pangilinan J."/>
            <person name="Park H.-J."/>
            <person name="Ramirez L."/>
            <person name="Alfaro M."/>
            <person name="Sun H."/>
            <person name="Tritt A."/>
            <person name="Yoshinaga Y."/>
            <person name="Zwiers L.-H."/>
            <person name="Turgeon B."/>
            <person name="Goodwin S."/>
            <person name="Spatafora J."/>
            <person name="Crous P."/>
            <person name="Grigoriev I."/>
        </authorList>
    </citation>
    <scope>NUCLEOTIDE SEQUENCE</scope>
    <source>
        <strain evidence="4">CBS 207.26</strain>
    </source>
</reference>
<feature type="compositionally biased region" description="Acidic residues" evidence="2">
    <location>
        <begin position="10"/>
        <end position="43"/>
    </location>
</feature>
<dbReference type="PANTHER" id="PTHR37535:SF2">
    <property type="entry name" value="FINGER DOMAIN PROTEIN, PUTATIVE (AFU_ORTHOLOGUE AFUA_6G09300)-RELATED"/>
    <property type="match status" value="1"/>
</dbReference>
<feature type="region of interest" description="Disordered" evidence="2">
    <location>
        <begin position="467"/>
        <end position="487"/>
    </location>
</feature>
<protein>
    <recommendedName>
        <fullName evidence="3">C2H2-type domain-containing protein</fullName>
    </recommendedName>
</protein>
<dbReference type="InterPro" id="IPR021842">
    <property type="entry name" value="DUF3435"/>
</dbReference>
<dbReference type="PROSITE" id="PS00028">
    <property type="entry name" value="ZINC_FINGER_C2H2_1"/>
    <property type="match status" value="1"/>
</dbReference>
<dbReference type="PANTHER" id="PTHR37535">
    <property type="entry name" value="FLUG DOMAIN PROTEIN"/>
    <property type="match status" value="1"/>
</dbReference>
<evidence type="ECO:0000313" key="4">
    <source>
        <dbReference type="EMBL" id="KAF2182591.1"/>
    </source>
</evidence>
<dbReference type="EMBL" id="ML994647">
    <property type="protein sequence ID" value="KAF2182591.1"/>
    <property type="molecule type" value="Genomic_DNA"/>
</dbReference>
<dbReference type="OrthoDB" id="4485682at2759"/>
<feature type="region of interest" description="Disordered" evidence="2">
    <location>
        <begin position="1"/>
        <end position="44"/>
    </location>
</feature>
<feature type="compositionally biased region" description="Polar residues" evidence="2">
    <location>
        <begin position="476"/>
        <end position="485"/>
    </location>
</feature>
<accession>A0A6A6DSL5</accession>